<proteinExistence type="predicted"/>
<feature type="region of interest" description="Disordered" evidence="2">
    <location>
        <begin position="1"/>
        <end position="46"/>
    </location>
</feature>
<gene>
    <name evidence="3" type="ORF">PHYPSEUDO_008057</name>
</gene>
<feature type="compositionally biased region" description="Polar residues" evidence="2">
    <location>
        <begin position="37"/>
        <end position="46"/>
    </location>
</feature>
<dbReference type="Proteomes" id="UP000694044">
    <property type="component" value="Unassembled WGS sequence"/>
</dbReference>
<name>A0A8T1VI57_9STRA</name>
<evidence type="ECO:0000256" key="1">
    <source>
        <dbReference type="SAM" id="Coils"/>
    </source>
</evidence>
<sequence>MVKRKPNLDWAVASKSNKRSSGEGGSRQTFHGVREGGTTTEPSTGLSIRKAAARITDARTIQPAASSTTPVLSKAEVKEACAALRLKQRRDKQGRRKYGRLLASEPHRLSDSQKIMFANSYKTARNAEEPVDHVRMSKSCHFSSFKGHPHLLAAMGSDVVVELKEALVEQSEIQAGRHVKTTTEWEEEFASVQVLHKKHVATMEKQLEKLEKELADTKQYTADLRARFVCVEKENQRLKKIPRPCISENSDGATSQQNSGVCEQQLNMLRGSLRKQQAALKRKDTDMAALSISFSILGMRLAEEQAALRKQPYDQDNERHRLDTQTALTERMKCR</sequence>
<protein>
    <submittedName>
        <fullName evidence="3">Uncharacterized protein</fullName>
    </submittedName>
</protein>
<evidence type="ECO:0000313" key="4">
    <source>
        <dbReference type="Proteomes" id="UP000694044"/>
    </source>
</evidence>
<keyword evidence="1" id="KW-0175">Coiled coil</keyword>
<evidence type="ECO:0000256" key="2">
    <source>
        <dbReference type="SAM" id="MobiDB-lite"/>
    </source>
</evidence>
<comment type="caution">
    <text evidence="3">The sequence shown here is derived from an EMBL/GenBank/DDBJ whole genome shotgun (WGS) entry which is preliminary data.</text>
</comment>
<dbReference type="OrthoDB" id="145231at2759"/>
<keyword evidence="4" id="KW-1185">Reference proteome</keyword>
<reference evidence="3" key="1">
    <citation type="submission" date="2021-02" db="EMBL/GenBank/DDBJ databases">
        <authorList>
            <person name="Palmer J.M."/>
        </authorList>
    </citation>
    <scope>NUCLEOTIDE SEQUENCE</scope>
    <source>
        <strain evidence="3">SCRP734</strain>
    </source>
</reference>
<evidence type="ECO:0000313" key="3">
    <source>
        <dbReference type="EMBL" id="KAG7379869.1"/>
    </source>
</evidence>
<organism evidence="3 4">
    <name type="scientific">Phytophthora pseudosyringae</name>
    <dbReference type="NCBI Taxonomy" id="221518"/>
    <lineage>
        <taxon>Eukaryota</taxon>
        <taxon>Sar</taxon>
        <taxon>Stramenopiles</taxon>
        <taxon>Oomycota</taxon>
        <taxon>Peronosporomycetes</taxon>
        <taxon>Peronosporales</taxon>
        <taxon>Peronosporaceae</taxon>
        <taxon>Phytophthora</taxon>
    </lineage>
</organism>
<accession>A0A8T1VI57</accession>
<feature type="coiled-coil region" evidence="1">
    <location>
        <begin position="193"/>
        <end position="227"/>
    </location>
</feature>
<dbReference type="AlphaFoldDB" id="A0A8T1VI57"/>
<dbReference type="EMBL" id="JAGDFM010000324">
    <property type="protein sequence ID" value="KAG7379869.1"/>
    <property type="molecule type" value="Genomic_DNA"/>
</dbReference>